<reference evidence="1 2" key="1">
    <citation type="submission" date="2018-09" db="EMBL/GenBank/DDBJ databases">
        <title>Genome sequencing of strain 6GH32-13.</title>
        <authorList>
            <person name="Weon H.-Y."/>
            <person name="Heo J."/>
            <person name="Kwon S.-W."/>
        </authorList>
    </citation>
    <scope>NUCLEOTIDE SEQUENCE [LARGE SCALE GENOMIC DNA]</scope>
    <source>
        <strain evidence="1 2">5GH32-13</strain>
    </source>
</reference>
<evidence type="ECO:0000313" key="2">
    <source>
        <dbReference type="Proteomes" id="UP000263900"/>
    </source>
</evidence>
<evidence type="ECO:0000313" key="1">
    <source>
        <dbReference type="EMBL" id="AXY77994.1"/>
    </source>
</evidence>
<dbReference type="AlphaFoldDB" id="A0A3B7MTX0"/>
<dbReference type="KEGG" id="pseg:D3H65_30130"/>
<gene>
    <name evidence="1" type="ORF">D3H65_30130</name>
</gene>
<organism evidence="1 2">
    <name type="scientific">Paraflavitalea soli</name>
    <dbReference type="NCBI Taxonomy" id="2315862"/>
    <lineage>
        <taxon>Bacteria</taxon>
        <taxon>Pseudomonadati</taxon>
        <taxon>Bacteroidota</taxon>
        <taxon>Chitinophagia</taxon>
        <taxon>Chitinophagales</taxon>
        <taxon>Chitinophagaceae</taxon>
        <taxon>Paraflavitalea</taxon>
    </lineage>
</organism>
<protein>
    <submittedName>
        <fullName evidence="1">Uncharacterized protein</fullName>
    </submittedName>
</protein>
<accession>A0A3B7MTX0</accession>
<name>A0A3B7MTX0_9BACT</name>
<sequence length="78" mass="8822">MTLITSTEVKKFLEAATPQTSSRMKAIAEARTAHMDFNSLYKYVSTQYNDNIPPDVLQLLQEEAQYFAARYNADANGK</sequence>
<dbReference type="Proteomes" id="UP000263900">
    <property type="component" value="Chromosome"/>
</dbReference>
<dbReference type="EMBL" id="CP032157">
    <property type="protein sequence ID" value="AXY77994.1"/>
    <property type="molecule type" value="Genomic_DNA"/>
</dbReference>
<dbReference type="RefSeq" id="WP_119053867.1">
    <property type="nucleotide sequence ID" value="NZ_CP032157.1"/>
</dbReference>
<proteinExistence type="predicted"/>
<keyword evidence="2" id="KW-1185">Reference proteome</keyword>